<protein>
    <recommendedName>
        <fullName evidence="1">MAM domain-containing protein</fullName>
    </recommendedName>
</protein>
<dbReference type="RefSeq" id="WP_267675511.1">
    <property type="nucleotide sequence ID" value="NZ_CP113088.1"/>
</dbReference>
<accession>A0A9E8SD86</accession>
<evidence type="ECO:0000259" key="1">
    <source>
        <dbReference type="PROSITE" id="PS50060"/>
    </source>
</evidence>
<dbReference type="SUPFAM" id="SSF49899">
    <property type="entry name" value="Concanavalin A-like lectins/glucanases"/>
    <property type="match status" value="1"/>
</dbReference>
<dbReference type="GO" id="GO:0016020">
    <property type="term" value="C:membrane"/>
    <property type="evidence" value="ECO:0007669"/>
    <property type="project" value="InterPro"/>
</dbReference>
<dbReference type="GO" id="GO:0005975">
    <property type="term" value="P:carbohydrate metabolic process"/>
    <property type="evidence" value="ECO:0007669"/>
    <property type="project" value="UniProtKB-ARBA"/>
</dbReference>
<dbReference type="Gene3D" id="2.60.120.200">
    <property type="match status" value="1"/>
</dbReference>
<dbReference type="KEGG" id="lnu:N7U66_12195"/>
<dbReference type="InterPro" id="IPR013320">
    <property type="entry name" value="ConA-like_dom_sf"/>
</dbReference>
<proteinExistence type="predicted"/>
<sequence length="97" mass="10395">MECYIYQIGDQGSNWKTANIDLSSYGNESAVQLRVTIVTGSGSSGWRSDIALDAISINNGTTTNPTCETINFNNYTINSFSNQDADGTYSIANSAGH</sequence>
<dbReference type="EMBL" id="CP113088">
    <property type="protein sequence ID" value="WAC00964.1"/>
    <property type="molecule type" value="Genomic_DNA"/>
</dbReference>
<gene>
    <name evidence="2" type="ORF">N7U66_12195</name>
</gene>
<evidence type="ECO:0000313" key="2">
    <source>
        <dbReference type="EMBL" id="WAC00964.1"/>
    </source>
</evidence>
<reference evidence="2" key="1">
    <citation type="submission" date="2022-11" db="EMBL/GenBank/DDBJ databases">
        <title>Lacinutrix neustonica HL-RS19T sp. nov., isolated from the surface microlayer sample of brackish Lake Shihwa.</title>
        <authorList>
            <person name="Choi J.Y."/>
            <person name="Hwang C.Y."/>
        </authorList>
    </citation>
    <scope>NUCLEOTIDE SEQUENCE</scope>
    <source>
        <strain evidence="2">HL-RS19</strain>
    </source>
</reference>
<feature type="domain" description="MAM" evidence="1">
    <location>
        <begin position="9"/>
        <end position="69"/>
    </location>
</feature>
<keyword evidence="3" id="KW-1185">Reference proteome</keyword>
<dbReference type="Proteomes" id="UP001164705">
    <property type="component" value="Chromosome"/>
</dbReference>
<organism evidence="2 3">
    <name type="scientific">Lacinutrix neustonica</name>
    <dbReference type="NCBI Taxonomy" id="2980107"/>
    <lineage>
        <taxon>Bacteria</taxon>
        <taxon>Pseudomonadati</taxon>
        <taxon>Bacteroidota</taxon>
        <taxon>Flavobacteriia</taxon>
        <taxon>Flavobacteriales</taxon>
        <taxon>Flavobacteriaceae</taxon>
        <taxon>Lacinutrix</taxon>
    </lineage>
</organism>
<evidence type="ECO:0000313" key="3">
    <source>
        <dbReference type="Proteomes" id="UP001164705"/>
    </source>
</evidence>
<dbReference type="PROSITE" id="PS50060">
    <property type="entry name" value="MAM_2"/>
    <property type="match status" value="1"/>
</dbReference>
<name>A0A9E8SD86_9FLAO</name>
<dbReference type="GO" id="GO:0004553">
    <property type="term" value="F:hydrolase activity, hydrolyzing O-glycosyl compounds"/>
    <property type="evidence" value="ECO:0007669"/>
    <property type="project" value="UniProtKB-ARBA"/>
</dbReference>
<dbReference type="InterPro" id="IPR000998">
    <property type="entry name" value="MAM_dom"/>
</dbReference>
<dbReference type="AlphaFoldDB" id="A0A9E8SD86"/>